<organism evidence="1 2">
    <name type="scientific">Vibrio phage pTD1</name>
    <dbReference type="NCBI Taxonomy" id="1938577"/>
    <lineage>
        <taxon>Viruses</taxon>
        <taxon>Duplodnaviria</taxon>
        <taxon>Heunggongvirae</taxon>
        <taxon>Uroviricota</taxon>
        <taxon>Caudoviricetes</taxon>
        <taxon>Chimalliviridae</taxon>
        <taxon>Gorgonvirinae</taxon>
        <taxon>Tidunavirus</taxon>
        <taxon>Tidunavirus pTD1</taxon>
    </lineage>
</organism>
<dbReference type="EMBL" id="AP017972">
    <property type="protein sequence ID" value="BAW98246.1"/>
    <property type="molecule type" value="Genomic_DNA"/>
</dbReference>
<proteinExistence type="predicted"/>
<dbReference type="Proteomes" id="UP000221243">
    <property type="component" value="Segment"/>
</dbReference>
<sequence length="106" mass="12084">MRELYLVTIHVGELDGTEILRRLKANGMAGYRVHSVNYSSVTIYSISDVELAILNDTQVLTNSEHTNREVSKLSDSHFVVWLKDKTDGDIRYSDKDHELAGTLFNR</sequence>
<dbReference type="KEGG" id="vg:40075053"/>
<reference evidence="1 2" key="1">
    <citation type="submission" date="2017-01" db="EMBL/GenBank/DDBJ databases">
        <title>Complete Genome Sequence of Vibrio Parahaemolyticus Bacteriophage pTD1.</title>
        <authorList>
            <person name="Midorikawa Y."/>
            <person name="Sano M."/>
        </authorList>
    </citation>
    <scope>NUCLEOTIDE SEQUENCE [LARGE SCALE GENOMIC DNA]</scope>
    <source>
        <strain evidence="1">PTD1</strain>
    </source>
</reference>
<evidence type="ECO:0000313" key="1">
    <source>
        <dbReference type="EMBL" id="BAW98246.1"/>
    </source>
</evidence>
<dbReference type="RefSeq" id="YP_009599324.1">
    <property type="nucleotide sequence ID" value="NC_041916.1"/>
</dbReference>
<protein>
    <submittedName>
        <fullName evidence="1">Uncharacterized protein</fullName>
    </submittedName>
</protein>
<evidence type="ECO:0000313" key="2">
    <source>
        <dbReference type="Proteomes" id="UP000221243"/>
    </source>
</evidence>
<accession>A0A1Q2U2Q8</accession>
<keyword evidence="2" id="KW-1185">Reference proteome</keyword>
<name>A0A1Q2U2Q8_9CAUD</name>
<dbReference type="OrthoDB" id="27993at10239"/>
<dbReference type="GeneID" id="40075053"/>